<reference evidence="2" key="1">
    <citation type="submission" date="2020-04" db="EMBL/GenBank/DDBJ databases">
        <authorList>
            <person name="Chiriac C."/>
            <person name="Salcher M."/>
            <person name="Ghai R."/>
            <person name="Kavagutti S V."/>
        </authorList>
    </citation>
    <scope>NUCLEOTIDE SEQUENCE</scope>
</reference>
<proteinExistence type="predicted"/>
<keyword evidence="1" id="KW-0175">Coiled coil</keyword>
<evidence type="ECO:0000313" key="2">
    <source>
        <dbReference type="EMBL" id="CAB4164292.1"/>
    </source>
</evidence>
<organism evidence="2">
    <name type="scientific">uncultured Caudovirales phage</name>
    <dbReference type="NCBI Taxonomy" id="2100421"/>
    <lineage>
        <taxon>Viruses</taxon>
        <taxon>Duplodnaviria</taxon>
        <taxon>Heunggongvirae</taxon>
        <taxon>Uroviricota</taxon>
        <taxon>Caudoviricetes</taxon>
        <taxon>Peduoviridae</taxon>
        <taxon>Maltschvirus</taxon>
        <taxon>Maltschvirus maltsch</taxon>
    </lineage>
</organism>
<dbReference type="EMBL" id="LR796760">
    <property type="protein sequence ID" value="CAB4164292.1"/>
    <property type="molecule type" value="Genomic_DNA"/>
</dbReference>
<name>A0A6J5NZN1_9CAUD</name>
<accession>A0A6J5NZN1</accession>
<evidence type="ECO:0000256" key="1">
    <source>
        <dbReference type="SAM" id="Coils"/>
    </source>
</evidence>
<feature type="coiled-coil region" evidence="1">
    <location>
        <begin position="184"/>
        <end position="211"/>
    </location>
</feature>
<sequence length="542" mass="58959">MPIPNLTDETPINQYTANSGETEFAFTFYIFALSDIKVYANDVLKTITTDYVVRKNDGNVIGDADLPMDGGKIIFNVGRTAGEKISLNRDIPVDRSTQFSTGGAFKADSLNSELTRILTIAQQLKRDIARSFRLAPSDAEGGSLQLPTDRADNILAFDSNSNLILTKFADFDKANVSPFMATLLDDVSASIARETLNAQELNANLTALANLNGSANKIPYFNGVGSMALADLQSNRNAIINGDFNVWQRGTSFTSVAHATYTADRWLYLKSGSMVHDITWSSDVPTVAQAGRLFSNSLKIDCQTVDSSIAASDYAAIRQRIEGHNFIPLAQKEITVSFWVKATKIGVYSIHLINGGNDRSCIKEINVNASNTWEYKTLTFPASPATGTWNYAGGIGLQLGFTLASGTTFQTTKDTWQTGSFFATANQVNACDSTSNDFLIAGVQLEAGSVATPFEYRTIQQELSLCQRYFEILPSGVIGAFNSNTSYAYWAYKVQKRITPTFFASASSKFSSVNTNCETHVIVQISNNDSYINGGSSVSAEL</sequence>
<gene>
    <name evidence="2" type="ORF">UFOVP831_21</name>
</gene>
<protein>
    <submittedName>
        <fullName evidence="2">Uncharacterized protein</fullName>
    </submittedName>
</protein>